<organism evidence="13 14">
    <name type="scientific">Bacillus oleivorans</name>
    <dbReference type="NCBI Taxonomy" id="1448271"/>
    <lineage>
        <taxon>Bacteria</taxon>
        <taxon>Bacillati</taxon>
        <taxon>Bacillota</taxon>
        <taxon>Bacilli</taxon>
        <taxon>Bacillales</taxon>
        <taxon>Bacillaceae</taxon>
        <taxon>Bacillus</taxon>
    </lineage>
</organism>
<evidence type="ECO:0000256" key="8">
    <source>
        <dbReference type="ARBA" id="ARBA00032802"/>
    </source>
</evidence>
<proteinExistence type="inferred from homology"/>
<protein>
    <recommendedName>
        <fullName evidence="3 11">1-phosphofructokinase</fullName>
        <shortName evidence="11">Fru1PK</shortName>
        <ecNumber evidence="2 11">2.7.1.56</ecNumber>
    </recommendedName>
    <alternativeName>
        <fullName evidence="8 11">Fructose 1-phosphate kinase</fullName>
    </alternativeName>
</protein>
<comment type="similarity">
    <text evidence="1 11">Belongs to the carbohydrate kinase PfkB family.</text>
</comment>
<dbReference type="OrthoDB" id="9801219at2"/>
<evidence type="ECO:0000256" key="2">
    <source>
        <dbReference type="ARBA" id="ARBA00012131"/>
    </source>
</evidence>
<evidence type="ECO:0000256" key="1">
    <source>
        <dbReference type="ARBA" id="ARBA00010688"/>
    </source>
</evidence>
<evidence type="ECO:0000256" key="3">
    <source>
        <dbReference type="ARBA" id="ARBA00013596"/>
    </source>
</evidence>
<evidence type="ECO:0000256" key="7">
    <source>
        <dbReference type="ARBA" id="ARBA00022840"/>
    </source>
</evidence>
<evidence type="ECO:0000313" key="13">
    <source>
        <dbReference type="EMBL" id="SNX74379.1"/>
    </source>
</evidence>
<dbReference type="FunFam" id="3.40.1190.20:FF:000001">
    <property type="entry name" value="Phosphofructokinase"/>
    <property type="match status" value="1"/>
</dbReference>
<evidence type="ECO:0000259" key="12">
    <source>
        <dbReference type="Pfam" id="PF00294"/>
    </source>
</evidence>
<dbReference type="InterPro" id="IPR017583">
    <property type="entry name" value="Tagatose/fructose_Pkinase"/>
</dbReference>
<keyword evidence="6 11" id="KW-0418">Kinase</keyword>
<dbReference type="EMBL" id="OAOP01000009">
    <property type="protein sequence ID" value="SNX74379.1"/>
    <property type="molecule type" value="Genomic_DNA"/>
</dbReference>
<evidence type="ECO:0000256" key="11">
    <source>
        <dbReference type="RuleBase" id="RU369061"/>
    </source>
</evidence>
<dbReference type="SUPFAM" id="SSF53613">
    <property type="entry name" value="Ribokinase-like"/>
    <property type="match status" value="1"/>
</dbReference>
<evidence type="ECO:0000256" key="4">
    <source>
        <dbReference type="ARBA" id="ARBA00022679"/>
    </source>
</evidence>
<dbReference type="CDD" id="cd01164">
    <property type="entry name" value="FruK_PfkB_like"/>
    <property type="match status" value="1"/>
</dbReference>
<dbReference type="Gene3D" id="3.40.1190.20">
    <property type="match status" value="1"/>
</dbReference>
<dbReference type="GO" id="GO:0008662">
    <property type="term" value="F:1-phosphofructokinase activity"/>
    <property type="evidence" value="ECO:0007669"/>
    <property type="project" value="UniProtKB-UniRule"/>
</dbReference>
<dbReference type="NCBIfam" id="TIGR03828">
    <property type="entry name" value="pfkB"/>
    <property type="match status" value="1"/>
</dbReference>
<feature type="domain" description="Carbohydrate kinase PfkB" evidence="12">
    <location>
        <begin position="8"/>
        <end position="283"/>
    </location>
</feature>
<dbReference type="EC" id="2.7.1.56" evidence="2 11"/>
<dbReference type="InterPro" id="IPR029056">
    <property type="entry name" value="Ribokinase-like"/>
</dbReference>
<evidence type="ECO:0000313" key="14">
    <source>
        <dbReference type="Proteomes" id="UP000219546"/>
    </source>
</evidence>
<dbReference type="PROSITE" id="PS00584">
    <property type="entry name" value="PFKB_KINASES_2"/>
    <property type="match status" value="1"/>
</dbReference>
<dbReference type="PIRSF" id="PIRSF000535">
    <property type="entry name" value="1PFK/6PFK/LacC"/>
    <property type="match status" value="1"/>
</dbReference>
<comment type="catalytic activity">
    <reaction evidence="9 11">
        <text>beta-D-fructose 1-phosphate + ATP = beta-D-fructose 1,6-bisphosphate + ADP + H(+)</text>
        <dbReference type="Rhea" id="RHEA:14213"/>
        <dbReference type="ChEBI" id="CHEBI:15378"/>
        <dbReference type="ChEBI" id="CHEBI:30616"/>
        <dbReference type="ChEBI" id="CHEBI:32966"/>
        <dbReference type="ChEBI" id="CHEBI:138881"/>
        <dbReference type="ChEBI" id="CHEBI:456216"/>
        <dbReference type="EC" id="2.7.1.56"/>
    </reaction>
</comment>
<keyword evidence="14" id="KW-1185">Reference proteome</keyword>
<dbReference type="RefSeq" id="WP_097159919.1">
    <property type="nucleotide sequence ID" value="NZ_JBEPMQ010000009.1"/>
</dbReference>
<dbReference type="InterPro" id="IPR011611">
    <property type="entry name" value="PfkB_dom"/>
</dbReference>
<evidence type="ECO:0000256" key="6">
    <source>
        <dbReference type="ARBA" id="ARBA00022777"/>
    </source>
</evidence>
<dbReference type="GO" id="GO:0044281">
    <property type="term" value="P:small molecule metabolic process"/>
    <property type="evidence" value="ECO:0007669"/>
    <property type="project" value="UniProtKB-ARBA"/>
</dbReference>
<accession>A0A285D3M4</accession>
<dbReference type="Pfam" id="PF00294">
    <property type="entry name" value="PfkB"/>
    <property type="match status" value="1"/>
</dbReference>
<dbReference type="PANTHER" id="PTHR46566">
    <property type="entry name" value="1-PHOSPHOFRUCTOKINASE-RELATED"/>
    <property type="match status" value="1"/>
</dbReference>
<evidence type="ECO:0000256" key="9">
    <source>
        <dbReference type="ARBA" id="ARBA00047745"/>
    </source>
</evidence>
<dbReference type="GO" id="GO:0005829">
    <property type="term" value="C:cytosol"/>
    <property type="evidence" value="ECO:0007669"/>
    <property type="project" value="TreeGrafter"/>
</dbReference>
<evidence type="ECO:0000256" key="5">
    <source>
        <dbReference type="ARBA" id="ARBA00022741"/>
    </source>
</evidence>
<keyword evidence="5 11" id="KW-0547">Nucleotide-binding</keyword>
<name>A0A285D3M4_9BACI</name>
<sequence length="305" mass="33710">MIYTCTLNPSIDYKIEANELHIGMLNRPEKTAFYPGGKGINVSLVLKNLDIQNIALGFVGGFTGDFLKDCLKKKGVLFDFIEHNEPTRINVKIKTNLEETEINGNGAYISKEAEDEFLLKMNSLTKHDYLIISGSIPSSVSNNIYEEIAKICMKKEVPFIVDISDSSLLDLLKYRPFLIKPNQYELGELLGIEINSKEEVIKAGKELVESGAENVIVSMGGNGAIFINHEMRAYAKVPKGDVRSSVGAGDSTVAGFLASYLNNRDVMEAFRYGVASGTATAFSMDLCKKDEVENIFPQVEIEILQ</sequence>
<dbReference type="NCBIfam" id="TIGR03168">
    <property type="entry name" value="1-PFK"/>
    <property type="match status" value="1"/>
</dbReference>
<dbReference type="GO" id="GO:0016052">
    <property type="term" value="P:carbohydrate catabolic process"/>
    <property type="evidence" value="ECO:0007669"/>
    <property type="project" value="UniProtKB-ARBA"/>
</dbReference>
<evidence type="ECO:0000256" key="10">
    <source>
        <dbReference type="PIRNR" id="PIRNR000535"/>
    </source>
</evidence>
<dbReference type="GO" id="GO:0005524">
    <property type="term" value="F:ATP binding"/>
    <property type="evidence" value="ECO:0007669"/>
    <property type="project" value="UniProtKB-UniRule"/>
</dbReference>
<keyword evidence="4 10" id="KW-0808">Transferase</keyword>
<keyword evidence="7 11" id="KW-0067">ATP-binding</keyword>
<comment type="function">
    <text evidence="11">Catalyzes the ATP-dependent phosphorylation of fructose-l-phosphate to fructose-l,6-bisphosphate.</text>
</comment>
<gene>
    <name evidence="13" type="ORF">SAMN05877753_10969</name>
</gene>
<dbReference type="AlphaFoldDB" id="A0A285D3M4"/>
<dbReference type="PANTHER" id="PTHR46566:SF1">
    <property type="entry name" value="1-PHOSPHOFRUCTOKINASE"/>
    <property type="match status" value="1"/>
</dbReference>
<dbReference type="InterPro" id="IPR022463">
    <property type="entry name" value="1-PFruKinase"/>
</dbReference>
<dbReference type="Proteomes" id="UP000219546">
    <property type="component" value="Unassembled WGS sequence"/>
</dbReference>
<reference evidence="13 14" key="1">
    <citation type="submission" date="2017-08" db="EMBL/GenBank/DDBJ databases">
        <authorList>
            <person name="de Groot N.N."/>
        </authorList>
    </citation>
    <scope>NUCLEOTIDE SEQUENCE [LARGE SCALE GENOMIC DNA]</scope>
    <source>
        <strain evidence="13 14">JC228</strain>
    </source>
</reference>
<dbReference type="InterPro" id="IPR002173">
    <property type="entry name" value="Carboh/pur_kinase_PfkB_CS"/>
</dbReference>